<evidence type="ECO:0000256" key="9">
    <source>
        <dbReference type="PIRNR" id="PIRNR000194"/>
    </source>
</evidence>
<comment type="catalytic activity">
    <reaction evidence="9">
        <text>(6S)-5,6,7,8-tetrahydrofolate + NADP(+) = 7,8-dihydrofolate + NADPH + H(+)</text>
        <dbReference type="Rhea" id="RHEA:15009"/>
        <dbReference type="ChEBI" id="CHEBI:15378"/>
        <dbReference type="ChEBI" id="CHEBI:57451"/>
        <dbReference type="ChEBI" id="CHEBI:57453"/>
        <dbReference type="ChEBI" id="CHEBI:57783"/>
        <dbReference type="ChEBI" id="CHEBI:58349"/>
        <dbReference type="EC" id="1.5.1.3"/>
    </reaction>
</comment>
<keyword evidence="6 9" id="KW-0521">NADP</keyword>
<dbReference type="PRINTS" id="PR00070">
    <property type="entry name" value="DHFR"/>
</dbReference>
<dbReference type="PANTHER" id="PTHR48069">
    <property type="entry name" value="DIHYDROFOLATE REDUCTASE"/>
    <property type="match status" value="1"/>
</dbReference>
<comment type="function">
    <text evidence="8 9">Key enzyme in folate metabolism. Catalyzes an essential reaction for de novo glycine and purine synthesis, and for DNA precursor synthesis.</text>
</comment>
<dbReference type="PIRSF" id="PIRSF000194">
    <property type="entry name" value="DHFR"/>
    <property type="match status" value="1"/>
</dbReference>
<dbReference type="GO" id="GO:0004146">
    <property type="term" value="F:dihydrofolate reductase activity"/>
    <property type="evidence" value="ECO:0007669"/>
    <property type="project" value="UniProtKB-EC"/>
</dbReference>
<evidence type="ECO:0000256" key="4">
    <source>
        <dbReference type="ARBA" id="ARBA00018886"/>
    </source>
</evidence>
<comment type="pathway">
    <text evidence="1 9">Cofactor biosynthesis; tetrahydrofolate biosynthesis; 5,6,7,8-tetrahydrofolate from 7,8-dihydrofolate: step 1/1.</text>
</comment>
<dbReference type="Proteomes" id="UP000327000">
    <property type="component" value="Unassembled WGS sequence"/>
</dbReference>
<evidence type="ECO:0000313" key="13">
    <source>
        <dbReference type="Proteomes" id="UP000327000"/>
    </source>
</evidence>
<dbReference type="GO" id="GO:0046654">
    <property type="term" value="P:tetrahydrofolate biosynthetic process"/>
    <property type="evidence" value="ECO:0007669"/>
    <property type="project" value="UniProtKB-UniPathway"/>
</dbReference>
<dbReference type="OrthoDB" id="9804315at2"/>
<dbReference type="GO" id="GO:0006730">
    <property type="term" value="P:one-carbon metabolic process"/>
    <property type="evidence" value="ECO:0007669"/>
    <property type="project" value="UniProtKB-KW"/>
</dbReference>
<dbReference type="InterPro" id="IPR024072">
    <property type="entry name" value="DHFR-like_dom_sf"/>
</dbReference>
<evidence type="ECO:0000256" key="3">
    <source>
        <dbReference type="ARBA" id="ARBA00012856"/>
    </source>
</evidence>
<dbReference type="RefSeq" id="WP_152264153.1">
    <property type="nucleotide sequence ID" value="NZ_JBFADJ010000002.1"/>
</dbReference>
<evidence type="ECO:0000256" key="5">
    <source>
        <dbReference type="ARBA" id="ARBA00022563"/>
    </source>
</evidence>
<dbReference type="GO" id="GO:0046655">
    <property type="term" value="P:folic acid metabolic process"/>
    <property type="evidence" value="ECO:0007669"/>
    <property type="project" value="TreeGrafter"/>
</dbReference>
<dbReference type="InterPro" id="IPR001796">
    <property type="entry name" value="DHFR_dom"/>
</dbReference>
<dbReference type="Pfam" id="PF00186">
    <property type="entry name" value="DHFR_1"/>
    <property type="match status" value="1"/>
</dbReference>
<proteinExistence type="inferred from homology"/>
<comment type="similarity">
    <text evidence="2 9 10">Belongs to the dihydrofolate reductase family.</text>
</comment>
<protein>
    <recommendedName>
        <fullName evidence="4 9">Dihydrofolate reductase</fullName>
        <ecNumber evidence="3 9">1.5.1.3</ecNumber>
    </recommendedName>
</protein>
<dbReference type="InterPro" id="IPR017925">
    <property type="entry name" value="DHFR_CS"/>
</dbReference>
<dbReference type="InterPro" id="IPR012259">
    <property type="entry name" value="DHFR"/>
</dbReference>
<dbReference type="PROSITE" id="PS51330">
    <property type="entry name" value="DHFR_2"/>
    <property type="match status" value="1"/>
</dbReference>
<reference evidence="12 13" key="1">
    <citation type="journal article" date="2019" name="Microb. Cell Fact.">
        <title>Exploring novel herbicidin analogues by transcriptional regulator overexpression and MS/MS molecular networking.</title>
        <authorList>
            <person name="Shi Y."/>
            <person name="Gu R."/>
            <person name="Li Y."/>
            <person name="Wang X."/>
            <person name="Ren W."/>
            <person name="Li X."/>
            <person name="Wang L."/>
            <person name="Xie Y."/>
            <person name="Hong B."/>
        </authorList>
    </citation>
    <scope>NUCLEOTIDE SEQUENCE [LARGE SCALE GENOMIC DNA]</scope>
    <source>
        <strain evidence="12 13">US-43</strain>
    </source>
</reference>
<organism evidence="12 13">
    <name type="scientific">Streptomyces mobaraensis</name>
    <name type="common">Streptoverticillium mobaraense</name>
    <dbReference type="NCBI Taxonomy" id="35621"/>
    <lineage>
        <taxon>Bacteria</taxon>
        <taxon>Bacillati</taxon>
        <taxon>Actinomycetota</taxon>
        <taxon>Actinomycetes</taxon>
        <taxon>Kitasatosporales</taxon>
        <taxon>Streptomycetaceae</taxon>
        <taxon>Streptomyces</taxon>
    </lineage>
</organism>
<evidence type="ECO:0000256" key="10">
    <source>
        <dbReference type="RuleBase" id="RU004474"/>
    </source>
</evidence>
<sequence length="170" mass="18330">MKVGLIWAQARDGVIGAGNAIPWHLPEDLAHFKAVTLGHPVVMGRRTWDSLPPRFRPLPGRRNIVVTRDPHWAADGAERAGSVAEALRRAAAEPRDASAPAEVWVIGGGEIYRAALEHATALAVTEVDVAVDGDTYAPAVNGSWTLTEDTGWRTSASASGLRYRMRGYAR</sequence>
<keyword evidence="5 9" id="KW-0554">One-carbon metabolism</keyword>
<feature type="domain" description="DHFR" evidence="11">
    <location>
        <begin position="2"/>
        <end position="170"/>
    </location>
</feature>
<dbReference type="FunFam" id="3.40.430.10:FF:000001">
    <property type="entry name" value="Dihydrofolate reductase"/>
    <property type="match status" value="1"/>
</dbReference>
<accession>A0A5N5W6V8</accession>
<evidence type="ECO:0000313" key="12">
    <source>
        <dbReference type="EMBL" id="KAB7843803.1"/>
    </source>
</evidence>
<evidence type="ECO:0000259" key="11">
    <source>
        <dbReference type="PROSITE" id="PS51330"/>
    </source>
</evidence>
<dbReference type="GO" id="GO:0046452">
    <property type="term" value="P:dihydrofolate metabolic process"/>
    <property type="evidence" value="ECO:0007669"/>
    <property type="project" value="TreeGrafter"/>
</dbReference>
<dbReference type="GO" id="GO:0070401">
    <property type="term" value="F:NADP+ binding"/>
    <property type="evidence" value="ECO:0007669"/>
    <property type="project" value="UniProtKB-ARBA"/>
</dbReference>
<dbReference type="PANTHER" id="PTHR48069:SF3">
    <property type="entry name" value="DIHYDROFOLATE REDUCTASE"/>
    <property type="match status" value="1"/>
</dbReference>
<keyword evidence="7 9" id="KW-0560">Oxidoreductase</keyword>
<evidence type="ECO:0000256" key="2">
    <source>
        <dbReference type="ARBA" id="ARBA00009539"/>
    </source>
</evidence>
<evidence type="ECO:0000256" key="8">
    <source>
        <dbReference type="ARBA" id="ARBA00025067"/>
    </source>
</evidence>
<dbReference type="CDD" id="cd00209">
    <property type="entry name" value="DHFR"/>
    <property type="match status" value="1"/>
</dbReference>
<evidence type="ECO:0000256" key="7">
    <source>
        <dbReference type="ARBA" id="ARBA00023002"/>
    </source>
</evidence>
<dbReference type="AlphaFoldDB" id="A0A5N5W6V8"/>
<comment type="caution">
    <text evidence="12">The sequence shown here is derived from an EMBL/GenBank/DDBJ whole genome shotgun (WGS) entry which is preliminary data.</text>
</comment>
<evidence type="ECO:0000256" key="1">
    <source>
        <dbReference type="ARBA" id="ARBA00004903"/>
    </source>
</evidence>
<dbReference type="UniPathway" id="UPA00077">
    <property type="reaction ID" value="UER00158"/>
</dbReference>
<dbReference type="EMBL" id="VOKX01000032">
    <property type="protein sequence ID" value="KAB7843803.1"/>
    <property type="molecule type" value="Genomic_DNA"/>
</dbReference>
<dbReference type="PROSITE" id="PS00075">
    <property type="entry name" value="DHFR_1"/>
    <property type="match status" value="1"/>
</dbReference>
<dbReference type="SUPFAM" id="SSF53597">
    <property type="entry name" value="Dihydrofolate reductase-like"/>
    <property type="match status" value="1"/>
</dbReference>
<keyword evidence="13" id="KW-1185">Reference proteome</keyword>
<dbReference type="GO" id="GO:0005829">
    <property type="term" value="C:cytosol"/>
    <property type="evidence" value="ECO:0007669"/>
    <property type="project" value="TreeGrafter"/>
</dbReference>
<dbReference type="Gene3D" id="3.40.430.10">
    <property type="entry name" value="Dihydrofolate Reductase, subunit A"/>
    <property type="match status" value="1"/>
</dbReference>
<evidence type="ECO:0000256" key="6">
    <source>
        <dbReference type="ARBA" id="ARBA00022857"/>
    </source>
</evidence>
<gene>
    <name evidence="12" type="ORF">FRZ00_16940</name>
</gene>
<name>A0A5N5W6V8_STRMB</name>
<dbReference type="EC" id="1.5.1.3" evidence="3 9"/>